<dbReference type="AlphaFoldDB" id="A0A4C1YIN8"/>
<feature type="region of interest" description="Disordered" evidence="1">
    <location>
        <begin position="1"/>
        <end position="34"/>
    </location>
</feature>
<feature type="compositionally biased region" description="Polar residues" evidence="1">
    <location>
        <begin position="1"/>
        <end position="10"/>
    </location>
</feature>
<proteinExistence type="predicted"/>
<name>A0A4C1YIN8_EUMVA</name>
<gene>
    <name evidence="2" type="ORF">EVAR_33354_1</name>
</gene>
<feature type="compositionally biased region" description="Polar residues" evidence="1">
    <location>
        <begin position="82"/>
        <end position="102"/>
    </location>
</feature>
<comment type="caution">
    <text evidence="2">The sequence shown here is derived from an EMBL/GenBank/DDBJ whole genome shotgun (WGS) entry which is preliminary data.</text>
</comment>
<keyword evidence="3" id="KW-1185">Reference proteome</keyword>
<feature type="region of interest" description="Disordered" evidence="1">
    <location>
        <begin position="82"/>
        <end position="103"/>
    </location>
</feature>
<evidence type="ECO:0000313" key="3">
    <source>
        <dbReference type="Proteomes" id="UP000299102"/>
    </source>
</evidence>
<organism evidence="2 3">
    <name type="scientific">Eumeta variegata</name>
    <name type="common">Bagworm moth</name>
    <name type="synonym">Eumeta japonica</name>
    <dbReference type="NCBI Taxonomy" id="151549"/>
    <lineage>
        <taxon>Eukaryota</taxon>
        <taxon>Metazoa</taxon>
        <taxon>Ecdysozoa</taxon>
        <taxon>Arthropoda</taxon>
        <taxon>Hexapoda</taxon>
        <taxon>Insecta</taxon>
        <taxon>Pterygota</taxon>
        <taxon>Neoptera</taxon>
        <taxon>Endopterygota</taxon>
        <taxon>Lepidoptera</taxon>
        <taxon>Glossata</taxon>
        <taxon>Ditrysia</taxon>
        <taxon>Tineoidea</taxon>
        <taxon>Psychidae</taxon>
        <taxon>Oiketicinae</taxon>
        <taxon>Eumeta</taxon>
    </lineage>
</organism>
<reference evidence="2 3" key="1">
    <citation type="journal article" date="2019" name="Commun. Biol.">
        <title>The bagworm genome reveals a unique fibroin gene that provides high tensile strength.</title>
        <authorList>
            <person name="Kono N."/>
            <person name="Nakamura H."/>
            <person name="Ohtoshi R."/>
            <person name="Tomita M."/>
            <person name="Numata K."/>
            <person name="Arakawa K."/>
        </authorList>
    </citation>
    <scope>NUCLEOTIDE SEQUENCE [LARGE SCALE GENOMIC DNA]</scope>
</reference>
<evidence type="ECO:0000313" key="2">
    <source>
        <dbReference type="EMBL" id="GBP76046.1"/>
    </source>
</evidence>
<protein>
    <submittedName>
        <fullName evidence="2">Uncharacterized protein</fullName>
    </submittedName>
</protein>
<accession>A0A4C1YIN8</accession>
<dbReference type="Proteomes" id="UP000299102">
    <property type="component" value="Unassembled WGS sequence"/>
</dbReference>
<sequence length="206" mass="23057">MNLPPYSNTKGTHRTTASRRDESSQQGSLAQKECTESIQAIPTTIRTKEGILKCAEEGRPGFRLVALFKDCNIERLRITSRNTGSRSISISPRTSGSLNSSTENEHKSQSLILPLVESEACFVVSSLGTRVLRCNHTSHYKCGCDVGVFRDRRVVDRLQYIKASEFHEVMVNEDRGENLSYLLQRDSTNVAYPDSVCRDAVKNNKV</sequence>
<dbReference type="EMBL" id="BGZK01001273">
    <property type="protein sequence ID" value="GBP76046.1"/>
    <property type="molecule type" value="Genomic_DNA"/>
</dbReference>
<evidence type="ECO:0000256" key="1">
    <source>
        <dbReference type="SAM" id="MobiDB-lite"/>
    </source>
</evidence>